<reference evidence="2" key="1">
    <citation type="submission" date="2020-10" db="EMBL/GenBank/DDBJ databases">
        <title>ChiBAC.</title>
        <authorList>
            <person name="Zenner C."/>
            <person name="Hitch T.C.A."/>
            <person name="Clavel T."/>
        </authorList>
    </citation>
    <scope>NUCLEOTIDE SEQUENCE</scope>
    <source>
        <strain evidence="2">DSM 107454</strain>
    </source>
</reference>
<feature type="chain" id="PRO_5039567568" description="GLUG domain-containing protein" evidence="1">
    <location>
        <begin position="22"/>
        <end position="489"/>
    </location>
</feature>
<dbReference type="Gene3D" id="2.160.20.110">
    <property type="match status" value="1"/>
</dbReference>
<evidence type="ECO:0000313" key="2">
    <source>
        <dbReference type="EMBL" id="MBE5040583.1"/>
    </source>
</evidence>
<dbReference type="RefSeq" id="WP_226393135.1">
    <property type="nucleotide sequence ID" value="NZ_JADCKB010000018.1"/>
</dbReference>
<evidence type="ECO:0000256" key="1">
    <source>
        <dbReference type="SAM" id="SignalP"/>
    </source>
</evidence>
<feature type="signal peptide" evidence="1">
    <location>
        <begin position="1"/>
        <end position="21"/>
    </location>
</feature>
<keyword evidence="1" id="KW-0732">Signal</keyword>
<name>A0A9D5M306_9FIRM</name>
<protein>
    <recommendedName>
        <fullName evidence="4">GLUG domain-containing protein</fullName>
    </recommendedName>
</protein>
<dbReference type="EMBL" id="JADCKB010000018">
    <property type="protein sequence ID" value="MBE5040583.1"/>
    <property type="molecule type" value="Genomic_DNA"/>
</dbReference>
<comment type="caution">
    <text evidence="2">The sequence shown here is derived from an EMBL/GenBank/DDBJ whole genome shotgun (WGS) entry which is preliminary data.</text>
</comment>
<evidence type="ECO:0000313" key="3">
    <source>
        <dbReference type="Proteomes" id="UP000806542"/>
    </source>
</evidence>
<keyword evidence="3" id="KW-1185">Reference proteome</keyword>
<dbReference type="AlphaFoldDB" id="A0A9D5M306"/>
<accession>A0A9D5M306</accession>
<proteinExistence type="predicted"/>
<gene>
    <name evidence="2" type="ORF">INF28_08930</name>
</gene>
<evidence type="ECO:0008006" key="4">
    <source>
        <dbReference type="Google" id="ProtNLM"/>
    </source>
</evidence>
<sequence length="489" mass="52230">MMKQKLIWMVLYCLCAAQVCGIDGIYAAEDAESVMQSEQIEKTEQEGTEVKLELEQVPLLGFEVQSKSIPFAGSGTQEDPYCINSEEDLRLFAELVNAGETFASQYLYLTADITLTQLWTPIGLSQNGKVIAPFQGNFDGGKHTIYQLQGPEEVSDFGLFGCVQGGAVHDLAVTGRISAVSYTGGVIAYAEEAQVYACRSEAEITASGQFAGGIVGYFKNSFMESNCNKGELTGTGIGVGGLAGGIQESIVRNCYNLGNITGNEYTAGIVGMTCDTSVMRLSTIDSCYSCGEIVAQKVPSRGNAIADGLLTAQMDNNYYLMGSAVSGAFGTNAPGKITPMPQEEMQNPDFAEMLSSSYVYLPEMNHGYPELKVFASWNSPQEVVIEELPSAGEITYGQALSASTLSGGKVTGASGVWSWVDPTFYPCAGTASYTVIFTPDSEMPKPISAEVTLTVHKATPVLEEVEVADITYGQALQLSEIRGTVRAPF</sequence>
<organism evidence="2 3">
    <name type="scientific">Ructibacterium gallinarum</name>
    <dbReference type="NCBI Taxonomy" id="2779355"/>
    <lineage>
        <taxon>Bacteria</taxon>
        <taxon>Bacillati</taxon>
        <taxon>Bacillota</taxon>
        <taxon>Clostridia</taxon>
        <taxon>Eubacteriales</taxon>
        <taxon>Oscillospiraceae</taxon>
        <taxon>Ructibacterium</taxon>
    </lineage>
</organism>
<dbReference type="Proteomes" id="UP000806542">
    <property type="component" value="Unassembled WGS sequence"/>
</dbReference>